<reference evidence="2 3" key="1">
    <citation type="submission" date="2019-03" db="EMBL/GenBank/DDBJ databases">
        <title>Genomic Encyclopedia of Type Strains, Phase IV (KMG-IV): sequencing the most valuable type-strain genomes for metagenomic binning, comparative biology and taxonomic classification.</title>
        <authorList>
            <person name="Goeker M."/>
        </authorList>
    </citation>
    <scope>NUCLEOTIDE SEQUENCE [LARGE SCALE GENOMIC DNA]</scope>
    <source>
        <strain evidence="2 3">DSM 28559</strain>
    </source>
</reference>
<dbReference type="EMBL" id="SLXA01000005">
    <property type="protein sequence ID" value="TCO84809.1"/>
    <property type="molecule type" value="Genomic_DNA"/>
</dbReference>
<dbReference type="Pfam" id="PF22564">
    <property type="entry name" value="HAAS"/>
    <property type="match status" value="1"/>
</dbReference>
<evidence type="ECO:0008006" key="4">
    <source>
        <dbReference type="Google" id="ProtNLM"/>
    </source>
</evidence>
<keyword evidence="1" id="KW-0472">Membrane</keyword>
<keyword evidence="1" id="KW-1133">Transmembrane helix</keyword>
<evidence type="ECO:0000256" key="1">
    <source>
        <dbReference type="SAM" id="Phobius"/>
    </source>
</evidence>
<keyword evidence="3" id="KW-1185">Reference proteome</keyword>
<comment type="caution">
    <text evidence="2">The sequence shown here is derived from an EMBL/GenBank/DDBJ whole genome shotgun (WGS) entry which is preliminary data.</text>
</comment>
<evidence type="ECO:0000313" key="2">
    <source>
        <dbReference type="EMBL" id="TCO84809.1"/>
    </source>
</evidence>
<evidence type="ECO:0000313" key="3">
    <source>
        <dbReference type="Proteomes" id="UP000295711"/>
    </source>
</evidence>
<gene>
    <name evidence="2" type="ORF">EV212_10572</name>
</gene>
<dbReference type="Proteomes" id="UP000295711">
    <property type="component" value="Unassembled WGS sequence"/>
</dbReference>
<dbReference type="RefSeq" id="WP_132090897.1">
    <property type="nucleotide sequence ID" value="NZ_JANKAQ010000007.1"/>
</dbReference>
<accession>A0A4R2LDK2</accession>
<dbReference type="OrthoDB" id="1779993at2"/>
<protein>
    <recommendedName>
        <fullName evidence="4">DUF1700 domain-containing protein</fullName>
    </recommendedName>
</protein>
<feature type="transmembrane region" description="Helical" evidence="1">
    <location>
        <begin position="122"/>
        <end position="140"/>
    </location>
</feature>
<dbReference type="AlphaFoldDB" id="A0A4R2LDK2"/>
<feature type="transmembrane region" description="Helical" evidence="1">
    <location>
        <begin position="98"/>
        <end position="116"/>
    </location>
</feature>
<name>A0A4R2LDK2_9FIRM</name>
<sequence>MTKQEYLAALREALSEELSGAQVSDQINYYRQYIEEQIASGRSEADVLEELGDARIIAHNIIDGAEEERDTYRRTTVTYSGGGDAEGVEPTWKTKMKVYGIIALVLVVLFMIIALVTKLIIWLLPSIIVIACIVWIINRLSGR</sequence>
<proteinExistence type="predicted"/>
<keyword evidence="1" id="KW-0812">Transmembrane</keyword>
<organism evidence="2 3">
    <name type="scientific">Frisingicoccus caecimuris</name>
    <dbReference type="NCBI Taxonomy" id="1796636"/>
    <lineage>
        <taxon>Bacteria</taxon>
        <taxon>Bacillati</taxon>
        <taxon>Bacillota</taxon>
        <taxon>Clostridia</taxon>
        <taxon>Lachnospirales</taxon>
        <taxon>Lachnospiraceae</taxon>
        <taxon>Frisingicoccus</taxon>
    </lineage>
</organism>